<reference evidence="2 3" key="1">
    <citation type="submission" date="2016-03" db="EMBL/GenBank/DDBJ databases">
        <title>Whole genome sequencing of Grifola frondosa 9006-11.</title>
        <authorList>
            <person name="Min B."/>
            <person name="Park H."/>
            <person name="Kim J.-G."/>
            <person name="Cho H."/>
            <person name="Oh Y.-L."/>
            <person name="Kong W.-S."/>
            <person name="Choi I.-G."/>
        </authorList>
    </citation>
    <scope>NUCLEOTIDE SEQUENCE [LARGE SCALE GENOMIC DNA]</scope>
    <source>
        <strain evidence="2 3">9006-11</strain>
    </source>
</reference>
<feature type="compositionally biased region" description="Basic and acidic residues" evidence="1">
    <location>
        <begin position="378"/>
        <end position="388"/>
    </location>
</feature>
<gene>
    <name evidence="2" type="ORF">A0H81_00573</name>
</gene>
<proteinExistence type="predicted"/>
<sequence length="478" mass="51300">MANTTESKKASKAPAKKKAKQPATPSGSQFERMGTEDSDDMEIERGLRAYAFEAFKPASTFMQSTPPRSRAGKVSLPSPNIPCPDDVIEITSSEGELPSSPSSTVDTSPEQPLKSRSTSAFSGRRSVLDAVTESSNPPDQSSSPSSRGASRDNCPPDASMAWLIEDDDDPEIQLLGSSPPNPRIPSSIAAQADDDNIEFIDHSPILAPKRLRKLVDSSPPAGSSRLGSLSPSAKSPVFDTSQPSRHVTSHLKSLLKNDMPPPALPARFTVSSPSLSDDAPPEPSFAVRAPGKQLKKRAIVESLEFSSSPLGMSPPPPRRIQRERPPTLSPPAPRQAKRKKRKIKDIAEAQKLNPWIDVAADHSGNDSLGSSDDDQLGSDDRRFVHELPETQVSPSYDQSAVYRRSLFTQAPGGAGEGPVFVHRPARRGLDAFAVAGPSRARHRVPSSPADPDDEYDFGSFVVDDDAEISFNGDSSSEP</sequence>
<accession>A0A1C7MQ00</accession>
<feature type="region of interest" description="Disordered" evidence="1">
    <location>
        <begin position="433"/>
        <end position="458"/>
    </location>
</feature>
<evidence type="ECO:0000256" key="1">
    <source>
        <dbReference type="SAM" id="MobiDB-lite"/>
    </source>
</evidence>
<dbReference type="OrthoDB" id="3268681at2759"/>
<dbReference type="OMA" id="FERMGTE"/>
<dbReference type="Proteomes" id="UP000092993">
    <property type="component" value="Unassembled WGS sequence"/>
</dbReference>
<dbReference type="AlphaFoldDB" id="A0A1C7MQ00"/>
<dbReference type="STRING" id="5627.A0A1C7MQ00"/>
<keyword evidence="3" id="KW-1185">Reference proteome</keyword>
<organism evidence="2 3">
    <name type="scientific">Grifola frondosa</name>
    <name type="common">Maitake</name>
    <name type="synonym">Polyporus frondosus</name>
    <dbReference type="NCBI Taxonomy" id="5627"/>
    <lineage>
        <taxon>Eukaryota</taxon>
        <taxon>Fungi</taxon>
        <taxon>Dikarya</taxon>
        <taxon>Basidiomycota</taxon>
        <taxon>Agaricomycotina</taxon>
        <taxon>Agaricomycetes</taxon>
        <taxon>Polyporales</taxon>
        <taxon>Grifolaceae</taxon>
        <taxon>Grifola</taxon>
    </lineage>
</organism>
<comment type="caution">
    <text evidence="2">The sequence shown here is derived from an EMBL/GenBank/DDBJ whole genome shotgun (WGS) entry which is preliminary data.</text>
</comment>
<feature type="region of interest" description="Disordered" evidence="1">
    <location>
        <begin position="1"/>
        <end position="44"/>
    </location>
</feature>
<evidence type="ECO:0000313" key="2">
    <source>
        <dbReference type="EMBL" id="OBZ78903.1"/>
    </source>
</evidence>
<feature type="compositionally biased region" description="Low complexity" evidence="1">
    <location>
        <begin position="92"/>
        <end position="109"/>
    </location>
</feature>
<evidence type="ECO:0000313" key="3">
    <source>
        <dbReference type="Proteomes" id="UP000092993"/>
    </source>
</evidence>
<dbReference type="EMBL" id="LUGG01000001">
    <property type="protein sequence ID" value="OBZ78903.1"/>
    <property type="molecule type" value="Genomic_DNA"/>
</dbReference>
<protein>
    <submittedName>
        <fullName evidence="2">Uncharacterized protein</fullName>
    </submittedName>
</protein>
<feature type="compositionally biased region" description="Basic residues" evidence="1">
    <location>
        <begin position="10"/>
        <end position="20"/>
    </location>
</feature>
<feature type="region of interest" description="Disordered" evidence="1">
    <location>
        <begin position="56"/>
        <end position="196"/>
    </location>
</feature>
<feature type="compositionally biased region" description="Low complexity" evidence="1">
    <location>
        <begin position="134"/>
        <end position="146"/>
    </location>
</feature>
<feature type="region of interest" description="Disordered" evidence="1">
    <location>
        <begin position="211"/>
        <end position="399"/>
    </location>
</feature>
<name>A0A1C7MQ00_GRIFR</name>
<feature type="compositionally biased region" description="Polar residues" evidence="1">
    <location>
        <begin position="225"/>
        <end position="246"/>
    </location>
</feature>